<dbReference type="OrthoDB" id="8588792at2"/>
<dbReference type="AlphaFoldDB" id="A0A286DFT8"/>
<feature type="chain" id="PRO_5012854892" evidence="1">
    <location>
        <begin position="27"/>
        <end position="167"/>
    </location>
</feature>
<dbReference type="EMBL" id="OCND01000014">
    <property type="protein sequence ID" value="SOD57508.1"/>
    <property type="molecule type" value="Genomic_DNA"/>
</dbReference>
<evidence type="ECO:0000313" key="3">
    <source>
        <dbReference type="EMBL" id="SOD57508.1"/>
    </source>
</evidence>
<organism evidence="3 4">
    <name type="scientific">Pseudoxanthomonas wuyuanensis</name>
    <dbReference type="NCBI Taxonomy" id="1073196"/>
    <lineage>
        <taxon>Bacteria</taxon>
        <taxon>Pseudomonadati</taxon>
        <taxon>Pseudomonadota</taxon>
        <taxon>Gammaproteobacteria</taxon>
        <taxon>Lysobacterales</taxon>
        <taxon>Lysobacteraceae</taxon>
        <taxon>Pseudoxanthomonas</taxon>
    </lineage>
</organism>
<evidence type="ECO:0000259" key="2">
    <source>
        <dbReference type="Pfam" id="PF05229"/>
    </source>
</evidence>
<protein>
    <submittedName>
        <fullName evidence="3">Spore coat protein U (SCPU) domain-containing protein</fullName>
    </submittedName>
</protein>
<dbReference type="SMART" id="SM00972">
    <property type="entry name" value="SCPU"/>
    <property type="match status" value="1"/>
</dbReference>
<name>A0A286DFT8_9GAMM</name>
<feature type="domain" description="Spore coat protein U/FanG" evidence="2">
    <location>
        <begin position="29"/>
        <end position="164"/>
    </location>
</feature>
<dbReference type="Pfam" id="PF05229">
    <property type="entry name" value="SCPU"/>
    <property type="match status" value="1"/>
</dbReference>
<reference evidence="3 4" key="1">
    <citation type="submission" date="2017-09" db="EMBL/GenBank/DDBJ databases">
        <authorList>
            <person name="Ehlers B."/>
            <person name="Leendertz F.H."/>
        </authorList>
    </citation>
    <scope>NUCLEOTIDE SEQUENCE [LARGE SCALE GENOMIC DNA]</scope>
    <source>
        <strain evidence="3 4">CGMCC 1.10978</strain>
    </source>
</reference>
<proteinExistence type="predicted"/>
<keyword evidence="3" id="KW-0946">Virion</keyword>
<dbReference type="PANTHER" id="PTHR37089:SF4">
    <property type="entry name" value="EXPORTED PROTEIN"/>
    <property type="match status" value="1"/>
</dbReference>
<dbReference type="InterPro" id="IPR007893">
    <property type="entry name" value="Spore_coat_U/FanG"/>
</dbReference>
<dbReference type="InterPro" id="IPR053167">
    <property type="entry name" value="Spore_coat_component"/>
</dbReference>
<dbReference type="PANTHER" id="PTHR37089">
    <property type="entry name" value="PROTEIN U-RELATED"/>
    <property type="match status" value="1"/>
</dbReference>
<dbReference type="RefSeq" id="WP_097123587.1">
    <property type="nucleotide sequence ID" value="NZ_OCND01000014.1"/>
</dbReference>
<gene>
    <name evidence="3" type="ORF">SAMN06296416_11417</name>
</gene>
<dbReference type="Proteomes" id="UP000219374">
    <property type="component" value="Unassembled WGS sequence"/>
</dbReference>
<evidence type="ECO:0000313" key="4">
    <source>
        <dbReference type="Proteomes" id="UP000219374"/>
    </source>
</evidence>
<sequence length="167" mass="16628">MNASKTRLLIAVLLACGVGAAATASAADTTTFDVTITITATCDIEAAAATDVDFGTVASSAVNIDSSGSLTVNCTPGTAYNIALDSGQNGADADSRAMTDGSVLVPYQLYREAARGAGDVWGSTIGTNTLAGTGDGANQAFPVYGRVPSASFPAGVYADVITATVIY</sequence>
<keyword evidence="3" id="KW-0167">Capsid protein</keyword>
<evidence type="ECO:0000256" key="1">
    <source>
        <dbReference type="SAM" id="SignalP"/>
    </source>
</evidence>
<accession>A0A286DFT8</accession>
<keyword evidence="4" id="KW-1185">Reference proteome</keyword>
<keyword evidence="1" id="KW-0732">Signal</keyword>
<feature type="signal peptide" evidence="1">
    <location>
        <begin position="1"/>
        <end position="26"/>
    </location>
</feature>